<dbReference type="PANTHER" id="PTHR33184:SF72">
    <property type="entry name" value="BETA-1,3-N-ACETYLGLUCOSAMINYLTRANSFERASE FAMILY PROTEIN"/>
    <property type="match status" value="1"/>
</dbReference>
<keyword evidence="4" id="KW-1185">Reference proteome</keyword>
<evidence type="ECO:0000313" key="4">
    <source>
        <dbReference type="Proteomes" id="UP000489600"/>
    </source>
</evidence>
<evidence type="ECO:0000256" key="1">
    <source>
        <dbReference type="ARBA" id="ARBA00022729"/>
    </source>
</evidence>
<dbReference type="InterPro" id="IPR040361">
    <property type="entry name" value="TPD1"/>
</dbReference>
<keyword evidence="1 2" id="KW-0732">Signal</keyword>
<dbReference type="Proteomes" id="UP000489600">
    <property type="component" value="Unassembled WGS sequence"/>
</dbReference>
<sequence>MASNACKFICLIIFLSFVAQGYGDCHLNYLSVKQSKTGKLVQNKPEWEVRVTNPCKCRFQYTQLSCAGFQSVTPVATSVLSKSGNLCLINAGKFIFPHVDFVFTYVWDTSFDLKVMDGVIVCP</sequence>
<feature type="chain" id="PRO_5021735284" evidence="2">
    <location>
        <begin position="24"/>
        <end position="123"/>
    </location>
</feature>
<protein>
    <submittedName>
        <fullName evidence="3">Uncharacterized protein</fullName>
    </submittedName>
</protein>
<dbReference type="OrthoDB" id="603213at2759"/>
<comment type="caution">
    <text evidence="3">The sequence shown here is derived from an EMBL/GenBank/DDBJ whole genome shotgun (WGS) entry which is preliminary data.</text>
</comment>
<organism evidence="3 4">
    <name type="scientific">Arabis nemorensis</name>
    <dbReference type="NCBI Taxonomy" id="586526"/>
    <lineage>
        <taxon>Eukaryota</taxon>
        <taxon>Viridiplantae</taxon>
        <taxon>Streptophyta</taxon>
        <taxon>Embryophyta</taxon>
        <taxon>Tracheophyta</taxon>
        <taxon>Spermatophyta</taxon>
        <taxon>Magnoliopsida</taxon>
        <taxon>eudicotyledons</taxon>
        <taxon>Gunneridae</taxon>
        <taxon>Pentapetalae</taxon>
        <taxon>rosids</taxon>
        <taxon>malvids</taxon>
        <taxon>Brassicales</taxon>
        <taxon>Brassicaceae</taxon>
        <taxon>Arabideae</taxon>
        <taxon>Arabis</taxon>
    </lineage>
</organism>
<proteinExistence type="predicted"/>
<dbReference type="GO" id="GO:0001709">
    <property type="term" value="P:cell fate determination"/>
    <property type="evidence" value="ECO:0007669"/>
    <property type="project" value="TreeGrafter"/>
</dbReference>
<dbReference type="EMBL" id="CABITT030000007">
    <property type="protein sequence ID" value="VVB10724.1"/>
    <property type="molecule type" value="Genomic_DNA"/>
</dbReference>
<dbReference type="PANTHER" id="PTHR33184">
    <property type="entry name" value="PROTEIN TAPETUM DETERMINANT 1-LIKE-RELATED"/>
    <property type="match status" value="1"/>
</dbReference>
<evidence type="ECO:0000256" key="2">
    <source>
        <dbReference type="SAM" id="SignalP"/>
    </source>
</evidence>
<dbReference type="Pfam" id="PF24068">
    <property type="entry name" value="TPD1_C"/>
    <property type="match status" value="1"/>
</dbReference>
<name>A0A565CAP1_9BRAS</name>
<accession>A0A565CAP1</accession>
<reference evidence="3" key="1">
    <citation type="submission" date="2019-07" db="EMBL/GenBank/DDBJ databases">
        <authorList>
            <person name="Dittberner H."/>
        </authorList>
    </citation>
    <scope>NUCLEOTIDE SEQUENCE [LARGE SCALE GENOMIC DNA]</scope>
</reference>
<evidence type="ECO:0000313" key="3">
    <source>
        <dbReference type="EMBL" id="VVB10724.1"/>
    </source>
</evidence>
<dbReference type="AlphaFoldDB" id="A0A565CAP1"/>
<gene>
    <name evidence="3" type="ORF">ANE_LOCUS21168</name>
</gene>
<feature type="signal peptide" evidence="2">
    <location>
        <begin position="1"/>
        <end position="23"/>
    </location>
</feature>